<name>A0A8S5Q381_9CAUD</name>
<evidence type="ECO:0000313" key="1">
    <source>
        <dbReference type="EMBL" id="DAE13464.1"/>
    </source>
</evidence>
<protein>
    <submittedName>
        <fullName evidence="1">Uncharacterized protein</fullName>
    </submittedName>
</protein>
<sequence length="34" mass="3960">MQCTASAKVKTVHFISQSRNSKEFLVKFRTQINM</sequence>
<organism evidence="1">
    <name type="scientific">Myoviridae sp. ctMYT7</name>
    <dbReference type="NCBI Taxonomy" id="2825087"/>
    <lineage>
        <taxon>Viruses</taxon>
        <taxon>Duplodnaviria</taxon>
        <taxon>Heunggongvirae</taxon>
        <taxon>Uroviricota</taxon>
        <taxon>Caudoviricetes</taxon>
    </lineage>
</organism>
<dbReference type="EMBL" id="BK015566">
    <property type="protein sequence ID" value="DAE13464.1"/>
    <property type="molecule type" value="Genomic_DNA"/>
</dbReference>
<reference evidence="1" key="1">
    <citation type="journal article" date="2021" name="Proc. Natl. Acad. Sci. U.S.A.">
        <title>A Catalog of Tens of Thousands of Viruses from Human Metagenomes Reveals Hidden Associations with Chronic Diseases.</title>
        <authorList>
            <person name="Tisza M.J."/>
            <person name="Buck C.B."/>
        </authorList>
    </citation>
    <scope>NUCLEOTIDE SEQUENCE</scope>
    <source>
        <strain evidence="1">CtMYT7</strain>
    </source>
</reference>
<proteinExistence type="predicted"/>
<accession>A0A8S5Q381</accession>